<dbReference type="GO" id="GO:0005634">
    <property type="term" value="C:nucleus"/>
    <property type="evidence" value="ECO:0007669"/>
    <property type="project" value="UniProtKB-SubCell"/>
</dbReference>
<evidence type="ECO:0000256" key="6">
    <source>
        <dbReference type="SAM" id="SignalP"/>
    </source>
</evidence>
<evidence type="ECO:0000313" key="7">
    <source>
        <dbReference type="EMBL" id="GER25683.1"/>
    </source>
</evidence>
<dbReference type="InterPro" id="IPR039948">
    <property type="entry name" value="ELC1"/>
</dbReference>
<dbReference type="Proteomes" id="UP000325081">
    <property type="component" value="Unassembled WGS sequence"/>
</dbReference>
<dbReference type="InterPro" id="IPR011333">
    <property type="entry name" value="SKP1/BTB/POZ_sf"/>
</dbReference>
<dbReference type="EMBL" id="BKCP01000447">
    <property type="protein sequence ID" value="GER25683.1"/>
    <property type="molecule type" value="Genomic_DNA"/>
</dbReference>
<evidence type="ECO:0000256" key="3">
    <source>
        <dbReference type="ARBA" id="ARBA00009993"/>
    </source>
</evidence>
<dbReference type="FunFam" id="3.30.710.10:FF:000035">
    <property type="entry name" value="Elongin C transcription elongation factor"/>
    <property type="match status" value="1"/>
</dbReference>
<dbReference type="Gene3D" id="3.30.710.10">
    <property type="entry name" value="Potassium Channel Kv1.1, Chain A"/>
    <property type="match status" value="1"/>
</dbReference>
<evidence type="ECO:0000256" key="4">
    <source>
        <dbReference type="ARBA" id="ARBA00021347"/>
    </source>
</evidence>
<comment type="subcellular location">
    <subcellularLocation>
        <location evidence="1">Nucleus</location>
    </subcellularLocation>
</comment>
<evidence type="ECO:0000256" key="2">
    <source>
        <dbReference type="ARBA" id="ARBA00004906"/>
    </source>
</evidence>
<feature type="chain" id="PRO_5022970744" description="Elongin-C" evidence="6">
    <location>
        <begin position="21"/>
        <end position="291"/>
    </location>
</feature>
<comment type="similarity">
    <text evidence="3">Belongs to the SKP1 family.</text>
</comment>
<accession>A0A5A7NYX8</accession>
<feature type="signal peptide" evidence="6">
    <location>
        <begin position="1"/>
        <end position="20"/>
    </location>
</feature>
<dbReference type="AlphaFoldDB" id="A0A5A7NYX8"/>
<protein>
    <recommendedName>
        <fullName evidence="4">Elongin-C</fullName>
    </recommendedName>
</protein>
<dbReference type="SUPFAM" id="SSF54695">
    <property type="entry name" value="POZ domain"/>
    <property type="match status" value="1"/>
</dbReference>
<dbReference type="PANTHER" id="PTHR20648">
    <property type="entry name" value="ELONGIN-C"/>
    <property type="match status" value="1"/>
</dbReference>
<dbReference type="OrthoDB" id="249087at2759"/>
<keyword evidence="8" id="KW-1185">Reference proteome</keyword>
<keyword evidence="7" id="KW-0251">Elongation factor</keyword>
<proteinExistence type="inferred from homology"/>
<gene>
    <name evidence="7" type="ORF">STAS_01276</name>
</gene>
<comment type="caution">
    <text evidence="7">The sequence shown here is derived from an EMBL/GenBank/DDBJ whole genome shotgun (WGS) entry which is preliminary data.</text>
</comment>
<evidence type="ECO:0000256" key="1">
    <source>
        <dbReference type="ARBA" id="ARBA00004123"/>
    </source>
</evidence>
<dbReference type="GO" id="GO:0003746">
    <property type="term" value="F:translation elongation factor activity"/>
    <property type="evidence" value="ECO:0007669"/>
    <property type="project" value="UniProtKB-KW"/>
</dbReference>
<keyword evidence="5" id="KW-0539">Nucleus</keyword>
<reference evidence="8" key="1">
    <citation type="journal article" date="2019" name="Curr. Biol.">
        <title>Genome Sequence of Striga asiatica Provides Insight into the Evolution of Plant Parasitism.</title>
        <authorList>
            <person name="Yoshida S."/>
            <person name="Kim S."/>
            <person name="Wafula E.K."/>
            <person name="Tanskanen J."/>
            <person name="Kim Y.M."/>
            <person name="Honaas L."/>
            <person name="Yang Z."/>
            <person name="Spallek T."/>
            <person name="Conn C.E."/>
            <person name="Ichihashi Y."/>
            <person name="Cheong K."/>
            <person name="Cui S."/>
            <person name="Der J.P."/>
            <person name="Gundlach H."/>
            <person name="Jiao Y."/>
            <person name="Hori C."/>
            <person name="Ishida J.K."/>
            <person name="Kasahara H."/>
            <person name="Kiba T."/>
            <person name="Kim M.S."/>
            <person name="Koo N."/>
            <person name="Laohavisit A."/>
            <person name="Lee Y.H."/>
            <person name="Lumba S."/>
            <person name="McCourt P."/>
            <person name="Mortimer J.C."/>
            <person name="Mutuku J.M."/>
            <person name="Nomura T."/>
            <person name="Sasaki-Sekimoto Y."/>
            <person name="Seto Y."/>
            <person name="Wang Y."/>
            <person name="Wakatake T."/>
            <person name="Sakakibara H."/>
            <person name="Demura T."/>
            <person name="Yamaguchi S."/>
            <person name="Yoneyama K."/>
            <person name="Manabe R.I."/>
            <person name="Nelson D.C."/>
            <person name="Schulman A.H."/>
            <person name="Timko M.P."/>
            <person name="dePamphilis C.W."/>
            <person name="Choi D."/>
            <person name="Shirasu K."/>
        </authorList>
    </citation>
    <scope>NUCLEOTIDE SEQUENCE [LARGE SCALE GENOMIC DNA]</scope>
    <source>
        <strain evidence="8">cv. UVA1</strain>
    </source>
</reference>
<comment type="pathway">
    <text evidence="2">Protein modification; protein ubiquitination.</text>
</comment>
<organism evidence="7 8">
    <name type="scientific">Striga asiatica</name>
    <name type="common">Asiatic witchweed</name>
    <name type="synonym">Buchnera asiatica</name>
    <dbReference type="NCBI Taxonomy" id="4170"/>
    <lineage>
        <taxon>Eukaryota</taxon>
        <taxon>Viridiplantae</taxon>
        <taxon>Streptophyta</taxon>
        <taxon>Embryophyta</taxon>
        <taxon>Tracheophyta</taxon>
        <taxon>Spermatophyta</taxon>
        <taxon>Magnoliopsida</taxon>
        <taxon>eudicotyledons</taxon>
        <taxon>Gunneridae</taxon>
        <taxon>Pentapetalae</taxon>
        <taxon>asterids</taxon>
        <taxon>lamiids</taxon>
        <taxon>Lamiales</taxon>
        <taxon>Orobanchaceae</taxon>
        <taxon>Buchnereae</taxon>
        <taxon>Striga</taxon>
    </lineage>
</organism>
<evidence type="ECO:0000256" key="5">
    <source>
        <dbReference type="ARBA" id="ARBA00023242"/>
    </source>
</evidence>
<keyword evidence="7" id="KW-0648">Protein biosynthesis</keyword>
<sequence length="291" mass="31838">MSPGLAVVTVVFLAAFGCSTSPTPSFKAQPGLLIDVSYGKNASVMLETICLIRKRDRLCRRSRRHTHLPEYFTKNLDPEKMNKSFPVVFLLLSVHQYSGNAQFLGVPSPASSTISATHSPMSTHSPSSKHPRHSFRRALTLQPFLRQCQRALQRQASLTASVSFSGTGSGGITKCVFSESISDDDLSAYPDEFPGSGGSSYGHSVGRCSSSSATSIGGCTNIVFQKLCCFCSFAETEHGEVTFPEISTAILEKICQYFYWSLQYASGKETEFHIEPELTLELMMAANYLHT</sequence>
<keyword evidence="6" id="KW-0732">Signal</keyword>
<name>A0A5A7NYX8_STRAF</name>
<evidence type="ECO:0000313" key="8">
    <source>
        <dbReference type="Proteomes" id="UP000325081"/>
    </source>
</evidence>